<dbReference type="InterPro" id="IPR011856">
    <property type="entry name" value="tRNA_endonuc-like_dom_sf"/>
</dbReference>
<evidence type="ECO:0008006" key="3">
    <source>
        <dbReference type="Google" id="ProtNLM"/>
    </source>
</evidence>
<dbReference type="RefSeq" id="WP_008845294.1">
    <property type="nucleotide sequence ID" value="NZ_BAEN01000057.1"/>
</dbReference>
<comment type="caution">
    <text evidence="1">The sequence shown here is derived from an EMBL/GenBank/DDBJ whole genome shotgun (WGS) entry which is preliminary data.</text>
</comment>
<name>K6X4E0_9ALTE</name>
<accession>K6X4E0</accession>
<proteinExistence type="predicted"/>
<organism evidence="1 2">
    <name type="scientific">Aliiglaciecola lipolytica E3</name>
    <dbReference type="NCBI Taxonomy" id="1127673"/>
    <lineage>
        <taxon>Bacteria</taxon>
        <taxon>Pseudomonadati</taxon>
        <taxon>Pseudomonadota</taxon>
        <taxon>Gammaproteobacteria</taxon>
        <taxon>Alteromonadales</taxon>
        <taxon>Alteromonadaceae</taxon>
        <taxon>Aliiglaciecola</taxon>
    </lineage>
</organism>
<dbReference type="Gene3D" id="3.40.1350.10">
    <property type="match status" value="1"/>
</dbReference>
<dbReference type="EMBL" id="BAEN01000057">
    <property type="protein sequence ID" value="GAC15489.1"/>
    <property type="molecule type" value="Genomic_DNA"/>
</dbReference>
<dbReference type="Proteomes" id="UP000006334">
    <property type="component" value="Unassembled WGS sequence"/>
</dbReference>
<gene>
    <name evidence="1" type="ORF">GLIP_2868</name>
</gene>
<dbReference type="OrthoDB" id="282784at2"/>
<sequence>MPLKSNIVPEKTKQYCENVSYENQVETWLLKDGWQVFKPHVDHGAKTDVLISDGNLYYRIQVKSVDTCEETVVVVPQWSETDDIDYIIYFSKRAPWGYITPKFGGKRKLKHHEHIRFHQESTNFIKAFNKA</sequence>
<evidence type="ECO:0000313" key="1">
    <source>
        <dbReference type="EMBL" id="GAC15489.1"/>
    </source>
</evidence>
<protein>
    <recommendedName>
        <fullName evidence="3">PD(D/E)XK endonuclease domain-containing protein</fullName>
    </recommendedName>
</protein>
<dbReference type="AlphaFoldDB" id="K6X4E0"/>
<keyword evidence="2" id="KW-1185">Reference proteome</keyword>
<dbReference type="GO" id="GO:0003676">
    <property type="term" value="F:nucleic acid binding"/>
    <property type="evidence" value="ECO:0007669"/>
    <property type="project" value="InterPro"/>
</dbReference>
<evidence type="ECO:0000313" key="2">
    <source>
        <dbReference type="Proteomes" id="UP000006334"/>
    </source>
</evidence>
<reference evidence="1 2" key="1">
    <citation type="journal article" date="2017" name="Antonie Van Leeuwenhoek">
        <title>Rhizobium rhizosphaerae sp. nov., a novel species isolated from rice rhizosphere.</title>
        <authorList>
            <person name="Zhao J.J."/>
            <person name="Zhang J."/>
            <person name="Zhang R.J."/>
            <person name="Zhang C.W."/>
            <person name="Yin H.Q."/>
            <person name="Zhang X.X."/>
        </authorList>
    </citation>
    <scope>NUCLEOTIDE SEQUENCE [LARGE SCALE GENOMIC DNA]</scope>
    <source>
        <strain evidence="1 2">E3</strain>
    </source>
</reference>